<dbReference type="NCBIfam" id="TIGR01221">
    <property type="entry name" value="rmlC"/>
    <property type="match status" value="1"/>
</dbReference>
<evidence type="ECO:0000259" key="6">
    <source>
        <dbReference type="Pfam" id="PF04321"/>
    </source>
</evidence>
<accession>A0A4Z0D7H5</accession>
<dbReference type="InterPro" id="IPR000888">
    <property type="entry name" value="RmlC-like"/>
</dbReference>
<comment type="function">
    <text evidence="4">Catalyzes the reduction of dTDP-6-deoxy-L-lyxo-4-hexulose to yield dTDP-L-rhamnose.</text>
</comment>
<dbReference type="PANTHER" id="PTHR10491:SF4">
    <property type="entry name" value="METHIONINE ADENOSYLTRANSFERASE 2 SUBUNIT BETA"/>
    <property type="match status" value="1"/>
</dbReference>
<comment type="pathway">
    <text evidence="4">Carbohydrate biosynthesis; dTDP-L-rhamnose biosynthesis.</text>
</comment>
<protein>
    <recommendedName>
        <fullName evidence="4">dTDP-4-dehydrorhamnose reductase</fullName>
        <ecNumber evidence="4">1.1.1.133</ecNumber>
    </recommendedName>
</protein>
<evidence type="ECO:0000256" key="5">
    <source>
        <dbReference type="SAM" id="MobiDB-lite"/>
    </source>
</evidence>
<dbReference type="InterPro" id="IPR014710">
    <property type="entry name" value="RmlC-like_jellyroll"/>
</dbReference>
<dbReference type="CDD" id="cd05254">
    <property type="entry name" value="dTDP_HR_like_SDR_e"/>
    <property type="match status" value="1"/>
</dbReference>
<dbReference type="GO" id="GO:0005829">
    <property type="term" value="C:cytosol"/>
    <property type="evidence" value="ECO:0007669"/>
    <property type="project" value="TreeGrafter"/>
</dbReference>
<dbReference type="RefSeq" id="WP_135270835.1">
    <property type="nucleotide sequence ID" value="NZ_SRIB01000004.1"/>
</dbReference>
<evidence type="ECO:0000313" key="8">
    <source>
        <dbReference type="Proteomes" id="UP000298381"/>
    </source>
</evidence>
<name>A0A4Z0D7H5_9FIRM</name>
<feature type="domain" description="RmlD-like substrate binding" evidence="6">
    <location>
        <begin position="184"/>
        <end position="461"/>
    </location>
</feature>
<dbReference type="Proteomes" id="UP000298381">
    <property type="component" value="Unassembled WGS sequence"/>
</dbReference>
<feature type="region of interest" description="Disordered" evidence="5">
    <location>
        <begin position="421"/>
        <end position="442"/>
    </location>
</feature>
<dbReference type="GO" id="GO:0008831">
    <property type="term" value="F:dTDP-4-dehydrorhamnose reductase activity"/>
    <property type="evidence" value="ECO:0007669"/>
    <property type="project" value="UniProtKB-EC"/>
</dbReference>
<proteinExistence type="inferred from homology"/>
<dbReference type="SUPFAM" id="SSF51735">
    <property type="entry name" value="NAD(P)-binding Rossmann-fold domains"/>
    <property type="match status" value="1"/>
</dbReference>
<feature type="active site" description="Proton acceptor" evidence="2">
    <location>
        <position position="62"/>
    </location>
</feature>
<keyword evidence="8" id="KW-1185">Reference proteome</keyword>
<dbReference type="EMBL" id="SRIB01000004">
    <property type="protein sequence ID" value="TFZ40809.1"/>
    <property type="molecule type" value="Genomic_DNA"/>
</dbReference>
<dbReference type="AlphaFoldDB" id="A0A4Z0D7H5"/>
<gene>
    <name evidence="7" type="primary">rfbD</name>
    <name evidence="7" type="ORF">E4100_04430</name>
</gene>
<dbReference type="GO" id="GO:0008830">
    <property type="term" value="F:dTDP-4-dehydrorhamnose 3,5-epimerase activity"/>
    <property type="evidence" value="ECO:0007669"/>
    <property type="project" value="InterPro"/>
</dbReference>
<dbReference type="Gene3D" id="3.90.25.10">
    <property type="entry name" value="UDP-galactose 4-epimerase, domain 1"/>
    <property type="match status" value="1"/>
</dbReference>
<dbReference type="Gene3D" id="3.40.50.720">
    <property type="entry name" value="NAD(P)-binding Rossmann-like Domain"/>
    <property type="match status" value="1"/>
</dbReference>
<evidence type="ECO:0000313" key="7">
    <source>
        <dbReference type="EMBL" id="TFZ40809.1"/>
    </source>
</evidence>
<keyword evidence="4 7" id="KW-0560">Oxidoreductase</keyword>
<evidence type="ECO:0000256" key="2">
    <source>
        <dbReference type="PIRSR" id="PIRSR600888-1"/>
    </source>
</evidence>
<dbReference type="Pfam" id="PF00908">
    <property type="entry name" value="dTDP_sugar_isom"/>
    <property type="match status" value="1"/>
</dbReference>
<sequence>MNIIKTEIEDLLIIEPEVFGDHRGWFSETYSKAKFKDLGIDIEFVQDNHSMSAQKGTLRGLHFQKNPKAQTKLVRCTKGKILDVAVDLRKGSPTYKQWVGVELSEDNKKQLLIPKGFAHGFLTLTDDVEVQYKVDEYYVPECDRSIRFDDPDIGINWGIKTPILSEKDLKAPLLKDSDVDFSLKFMVTGVNGQLGHDVMMKLKEMDFDVIAPMRDEFNLTDKNQVKKYILKERPNVIIHCAAYTAVDKAEEEKDLCYLVNVEGTRAIVEAAKEINAKVVYISTDYVFDGTGLEPHSEDKATNPINYYGYTKEQGEKIVRELIDKHFIVRTSWVYGLNGNNFVKTMLKLAESRNEINVVNDQIGAPTYTKDLADFIVKLIKTKAYGTYHGVNEGYCSWYEFAESIFKKTGIDIRVNPISTKDYPTKAKRPSNSRLSKENTTKAGIDKMPHWEDALTRFIEELNKQED</sequence>
<dbReference type="SUPFAM" id="SSF51182">
    <property type="entry name" value="RmlC-like cupins"/>
    <property type="match status" value="1"/>
</dbReference>
<dbReference type="InterPro" id="IPR005913">
    <property type="entry name" value="dTDP_dehydrorham_reduct"/>
</dbReference>
<dbReference type="InterPro" id="IPR029903">
    <property type="entry name" value="RmlD-like-bd"/>
</dbReference>
<dbReference type="PANTHER" id="PTHR10491">
    <property type="entry name" value="DTDP-4-DEHYDRORHAMNOSE REDUCTASE"/>
    <property type="match status" value="1"/>
</dbReference>
<dbReference type="CDD" id="cd00438">
    <property type="entry name" value="cupin_RmlC"/>
    <property type="match status" value="1"/>
</dbReference>
<dbReference type="Gene3D" id="2.60.120.10">
    <property type="entry name" value="Jelly Rolls"/>
    <property type="match status" value="1"/>
</dbReference>
<dbReference type="NCBIfam" id="TIGR01214">
    <property type="entry name" value="rmlD"/>
    <property type="match status" value="1"/>
</dbReference>
<comment type="similarity">
    <text evidence="1 4">Belongs to the dTDP-4-dehydrorhamnose reductase family.</text>
</comment>
<dbReference type="InterPro" id="IPR036291">
    <property type="entry name" value="NAD(P)-bd_dom_sf"/>
</dbReference>
<dbReference type="UniPathway" id="UPA00124"/>
<dbReference type="OrthoDB" id="9803892at2"/>
<evidence type="ECO:0000256" key="4">
    <source>
        <dbReference type="RuleBase" id="RU364082"/>
    </source>
</evidence>
<keyword evidence="4" id="KW-0521">NADP</keyword>
<dbReference type="GO" id="GO:0019305">
    <property type="term" value="P:dTDP-rhamnose biosynthetic process"/>
    <property type="evidence" value="ECO:0007669"/>
    <property type="project" value="UniProtKB-UniPathway"/>
</dbReference>
<dbReference type="InterPro" id="IPR011051">
    <property type="entry name" value="RmlC_Cupin_sf"/>
</dbReference>
<dbReference type="Pfam" id="PF04321">
    <property type="entry name" value="RmlD_sub_bind"/>
    <property type="match status" value="1"/>
</dbReference>
<dbReference type="EC" id="1.1.1.133" evidence="4"/>
<reference evidence="7 8" key="1">
    <citation type="submission" date="2019-03" db="EMBL/GenBank/DDBJ databases">
        <title>Draft genome sequence data and analysis of a Fermenting Bacterium, Soehngenia longevitae strain 1933PT, isolated from petroleum reservoir in Azerbaijan.</title>
        <authorList>
            <person name="Grouzdev D.S."/>
            <person name="Bidzhieva S.K."/>
            <person name="Sokolova D.S."/>
            <person name="Tourova T.P."/>
            <person name="Poltaraus A.B."/>
            <person name="Nazina T.N."/>
        </authorList>
    </citation>
    <scope>NUCLEOTIDE SEQUENCE [LARGE SCALE GENOMIC DNA]</scope>
    <source>
        <strain evidence="7 8">1933P</strain>
    </source>
</reference>
<evidence type="ECO:0000256" key="1">
    <source>
        <dbReference type="ARBA" id="ARBA00010944"/>
    </source>
</evidence>
<comment type="caution">
    <text evidence="7">The sequence shown here is derived from an EMBL/GenBank/DDBJ whole genome shotgun (WGS) entry which is preliminary data.</text>
</comment>
<feature type="site" description="Participates in a stacking interaction with the thymidine ring of dTDP-4-oxo-6-deoxyglucose" evidence="3">
    <location>
        <position position="138"/>
    </location>
</feature>
<feature type="active site" description="Proton donor" evidence="2">
    <location>
        <position position="132"/>
    </location>
</feature>
<evidence type="ECO:0000256" key="3">
    <source>
        <dbReference type="PIRSR" id="PIRSR600888-3"/>
    </source>
</evidence>
<organism evidence="7 8">
    <name type="scientific">Soehngenia longivitae</name>
    <dbReference type="NCBI Taxonomy" id="2562294"/>
    <lineage>
        <taxon>Bacteria</taxon>
        <taxon>Bacillati</taxon>
        <taxon>Bacillota</taxon>
        <taxon>Tissierellia</taxon>
        <taxon>Tissierellales</taxon>
        <taxon>Tissierellaceae</taxon>
        <taxon>Soehngenia</taxon>
    </lineage>
</organism>